<dbReference type="AlphaFoldDB" id="B4HGK5"/>
<gene>
    <name evidence="2" type="primary">Dsec\GM26575</name>
    <name evidence="2" type="ORF">Dsec_GM26575</name>
</gene>
<feature type="chain" id="PRO_5002805267" evidence="1">
    <location>
        <begin position="25"/>
        <end position="54"/>
    </location>
</feature>
<keyword evidence="1" id="KW-0732">Signal</keyword>
<keyword evidence="3" id="KW-1185">Reference proteome</keyword>
<name>B4HGK5_DROSE</name>
<dbReference type="Proteomes" id="UP000001292">
    <property type="component" value="Unassembled WGS sequence"/>
</dbReference>
<organism evidence="3">
    <name type="scientific">Drosophila sechellia</name>
    <name type="common">Fruit fly</name>
    <dbReference type="NCBI Taxonomy" id="7238"/>
    <lineage>
        <taxon>Eukaryota</taxon>
        <taxon>Metazoa</taxon>
        <taxon>Ecdysozoa</taxon>
        <taxon>Arthropoda</taxon>
        <taxon>Hexapoda</taxon>
        <taxon>Insecta</taxon>
        <taxon>Pterygota</taxon>
        <taxon>Neoptera</taxon>
        <taxon>Endopterygota</taxon>
        <taxon>Diptera</taxon>
        <taxon>Brachycera</taxon>
        <taxon>Muscomorpha</taxon>
        <taxon>Ephydroidea</taxon>
        <taxon>Drosophilidae</taxon>
        <taxon>Drosophila</taxon>
        <taxon>Sophophora</taxon>
    </lineage>
</organism>
<dbReference type="OrthoDB" id="10304858at2759"/>
<dbReference type="KEGG" id="dse:6607708"/>
<feature type="signal peptide" evidence="1">
    <location>
        <begin position="1"/>
        <end position="24"/>
    </location>
</feature>
<dbReference type="HOGENOM" id="CLU_3052569_0_0_1"/>
<dbReference type="STRING" id="7238.B4HGK5"/>
<dbReference type="PhylomeDB" id="B4HGK5"/>
<proteinExistence type="predicted"/>
<evidence type="ECO:0000313" key="3">
    <source>
        <dbReference type="Proteomes" id="UP000001292"/>
    </source>
</evidence>
<sequence>MASVKLFFIAILVVALSLNTQASGLDGNPSSTAKPRFETKNRKLSAGALQSLAG</sequence>
<evidence type="ECO:0000313" key="2">
    <source>
        <dbReference type="EMBL" id="EDW43458.1"/>
    </source>
</evidence>
<reference evidence="2 3" key="1">
    <citation type="journal article" date="2007" name="Nature">
        <title>Evolution of genes and genomes on the Drosophila phylogeny.</title>
        <authorList>
            <consortium name="Drosophila 12 Genomes Consortium"/>
            <person name="Clark A.G."/>
            <person name="Eisen M.B."/>
            <person name="Smith D.R."/>
            <person name="Bergman C.M."/>
            <person name="Oliver B."/>
            <person name="Markow T.A."/>
            <person name="Kaufman T.C."/>
            <person name="Kellis M."/>
            <person name="Gelbart W."/>
            <person name="Iyer V.N."/>
            <person name="Pollard D.A."/>
            <person name="Sackton T.B."/>
            <person name="Larracuente A.M."/>
            <person name="Singh N.D."/>
            <person name="Abad J.P."/>
            <person name="Abt D.N."/>
            <person name="Adryan B."/>
            <person name="Aguade M."/>
            <person name="Akashi H."/>
            <person name="Anderson W.W."/>
            <person name="Aquadro C.F."/>
            <person name="Ardell D.H."/>
            <person name="Arguello R."/>
            <person name="Artieri C.G."/>
            <person name="Barbash D.A."/>
            <person name="Barker D."/>
            <person name="Barsanti P."/>
            <person name="Batterham P."/>
            <person name="Batzoglou S."/>
            <person name="Begun D."/>
            <person name="Bhutkar A."/>
            <person name="Blanco E."/>
            <person name="Bosak S.A."/>
            <person name="Bradley R.K."/>
            <person name="Brand A.D."/>
            <person name="Brent M.R."/>
            <person name="Brooks A.N."/>
            <person name="Brown R.H."/>
            <person name="Butlin R.K."/>
            <person name="Caggese C."/>
            <person name="Calvi B.R."/>
            <person name="Bernardo de Carvalho A."/>
            <person name="Caspi A."/>
            <person name="Castrezana S."/>
            <person name="Celniker S.E."/>
            <person name="Chang J.L."/>
            <person name="Chapple C."/>
            <person name="Chatterji S."/>
            <person name="Chinwalla A."/>
            <person name="Civetta A."/>
            <person name="Clifton S.W."/>
            <person name="Comeron J.M."/>
            <person name="Costello J.C."/>
            <person name="Coyne J.A."/>
            <person name="Daub J."/>
            <person name="David R.G."/>
            <person name="Delcher A.L."/>
            <person name="Delehaunty K."/>
            <person name="Do C.B."/>
            <person name="Ebling H."/>
            <person name="Edwards K."/>
            <person name="Eickbush T."/>
            <person name="Evans J.D."/>
            <person name="Filipski A."/>
            <person name="Findeiss S."/>
            <person name="Freyhult E."/>
            <person name="Fulton L."/>
            <person name="Fulton R."/>
            <person name="Garcia A.C."/>
            <person name="Gardiner A."/>
            <person name="Garfield D.A."/>
            <person name="Garvin B.E."/>
            <person name="Gibson G."/>
            <person name="Gilbert D."/>
            <person name="Gnerre S."/>
            <person name="Godfrey J."/>
            <person name="Good R."/>
            <person name="Gotea V."/>
            <person name="Gravely B."/>
            <person name="Greenberg A.J."/>
            <person name="Griffiths-Jones S."/>
            <person name="Gross S."/>
            <person name="Guigo R."/>
            <person name="Gustafson E.A."/>
            <person name="Haerty W."/>
            <person name="Hahn M.W."/>
            <person name="Halligan D.L."/>
            <person name="Halpern A.L."/>
            <person name="Halter G.M."/>
            <person name="Han M.V."/>
            <person name="Heger A."/>
            <person name="Hillier L."/>
            <person name="Hinrichs A.S."/>
            <person name="Holmes I."/>
            <person name="Hoskins R.A."/>
            <person name="Hubisz M.J."/>
            <person name="Hultmark D."/>
            <person name="Huntley M.A."/>
            <person name="Jaffe D.B."/>
            <person name="Jagadeeshan S."/>
            <person name="Jeck W.R."/>
            <person name="Johnson J."/>
            <person name="Jones C.D."/>
            <person name="Jordan W.C."/>
            <person name="Karpen G.H."/>
            <person name="Kataoka E."/>
            <person name="Keightley P.D."/>
            <person name="Kheradpour P."/>
            <person name="Kirkness E.F."/>
            <person name="Koerich L.B."/>
            <person name="Kristiansen K."/>
            <person name="Kudrna D."/>
            <person name="Kulathinal R.J."/>
            <person name="Kumar S."/>
            <person name="Kwok R."/>
            <person name="Lander E."/>
            <person name="Langley C.H."/>
            <person name="Lapoint R."/>
            <person name="Lazzaro B.P."/>
            <person name="Lee S.J."/>
            <person name="Levesque L."/>
            <person name="Li R."/>
            <person name="Lin C.F."/>
            <person name="Lin M.F."/>
            <person name="Lindblad-Toh K."/>
            <person name="Llopart A."/>
            <person name="Long M."/>
            <person name="Low L."/>
            <person name="Lozovsky E."/>
            <person name="Lu J."/>
            <person name="Luo M."/>
            <person name="Machado C.A."/>
            <person name="Makalowski W."/>
            <person name="Marzo M."/>
            <person name="Matsuda M."/>
            <person name="Matzkin L."/>
            <person name="McAllister B."/>
            <person name="McBride C.S."/>
            <person name="McKernan B."/>
            <person name="McKernan K."/>
            <person name="Mendez-Lago M."/>
            <person name="Minx P."/>
            <person name="Mollenhauer M.U."/>
            <person name="Montooth K."/>
            <person name="Mount S.M."/>
            <person name="Mu X."/>
            <person name="Myers E."/>
            <person name="Negre B."/>
            <person name="Newfeld S."/>
            <person name="Nielsen R."/>
            <person name="Noor M.A."/>
            <person name="O'Grady P."/>
            <person name="Pachter L."/>
            <person name="Papaceit M."/>
            <person name="Parisi M.J."/>
            <person name="Parisi M."/>
            <person name="Parts L."/>
            <person name="Pedersen J.S."/>
            <person name="Pesole G."/>
            <person name="Phillippy A.M."/>
            <person name="Ponting C.P."/>
            <person name="Pop M."/>
            <person name="Porcelli D."/>
            <person name="Powell J.R."/>
            <person name="Prohaska S."/>
            <person name="Pruitt K."/>
            <person name="Puig M."/>
            <person name="Quesneville H."/>
            <person name="Ram K.R."/>
            <person name="Rand D."/>
            <person name="Rasmussen M.D."/>
            <person name="Reed L.K."/>
            <person name="Reenan R."/>
            <person name="Reily A."/>
            <person name="Remington K.A."/>
            <person name="Rieger T.T."/>
            <person name="Ritchie M.G."/>
            <person name="Robin C."/>
            <person name="Rogers Y.H."/>
            <person name="Rohde C."/>
            <person name="Rozas J."/>
            <person name="Rubenfield M.J."/>
            <person name="Ruiz A."/>
            <person name="Russo S."/>
            <person name="Salzberg S.L."/>
            <person name="Sanchez-Gracia A."/>
            <person name="Saranga D.J."/>
            <person name="Sato H."/>
            <person name="Schaeffer S.W."/>
            <person name="Schatz M.C."/>
            <person name="Schlenke T."/>
            <person name="Schwartz R."/>
            <person name="Segarra C."/>
            <person name="Singh R.S."/>
            <person name="Sirot L."/>
            <person name="Sirota M."/>
            <person name="Sisneros N.B."/>
            <person name="Smith C.D."/>
            <person name="Smith T.F."/>
            <person name="Spieth J."/>
            <person name="Stage D.E."/>
            <person name="Stark A."/>
            <person name="Stephan W."/>
            <person name="Strausberg R.L."/>
            <person name="Strempel S."/>
            <person name="Sturgill D."/>
            <person name="Sutton G."/>
            <person name="Sutton G.G."/>
            <person name="Tao W."/>
            <person name="Teichmann S."/>
            <person name="Tobari Y.N."/>
            <person name="Tomimura Y."/>
            <person name="Tsolas J.M."/>
            <person name="Valente V.L."/>
            <person name="Venter E."/>
            <person name="Venter J.C."/>
            <person name="Vicario S."/>
            <person name="Vieira F.G."/>
            <person name="Vilella A.J."/>
            <person name="Villasante A."/>
            <person name="Walenz B."/>
            <person name="Wang J."/>
            <person name="Wasserman M."/>
            <person name="Watts T."/>
            <person name="Wilson D."/>
            <person name="Wilson R.K."/>
            <person name="Wing R.A."/>
            <person name="Wolfner M.F."/>
            <person name="Wong A."/>
            <person name="Wong G.K."/>
            <person name="Wu C.I."/>
            <person name="Wu G."/>
            <person name="Yamamoto D."/>
            <person name="Yang H.P."/>
            <person name="Yang S.P."/>
            <person name="Yorke J.A."/>
            <person name="Yoshida K."/>
            <person name="Zdobnov E."/>
            <person name="Zhang P."/>
            <person name="Zhang Y."/>
            <person name="Zimin A.V."/>
            <person name="Baldwin J."/>
            <person name="Abdouelleil A."/>
            <person name="Abdulkadir J."/>
            <person name="Abebe A."/>
            <person name="Abera B."/>
            <person name="Abreu J."/>
            <person name="Acer S.C."/>
            <person name="Aftuck L."/>
            <person name="Alexander A."/>
            <person name="An P."/>
            <person name="Anderson E."/>
            <person name="Anderson S."/>
            <person name="Arachi H."/>
            <person name="Azer M."/>
            <person name="Bachantsang P."/>
            <person name="Barry A."/>
            <person name="Bayul T."/>
            <person name="Berlin A."/>
            <person name="Bessette D."/>
            <person name="Bloom T."/>
            <person name="Blye J."/>
            <person name="Boguslavskiy L."/>
            <person name="Bonnet C."/>
            <person name="Boukhgalter B."/>
            <person name="Bourzgui I."/>
            <person name="Brown A."/>
            <person name="Cahill P."/>
            <person name="Channer S."/>
            <person name="Cheshatsang Y."/>
            <person name="Chuda L."/>
            <person name="Citroen M."/>
            <person name="Collymore A."/>
            <person name="Cooke P."/>
            <person name="Costello M."/>
            <person name="D'Aco K."/>
            <person name="Daza R."/>
            <person name="De Haan G."/>
            <person name="DeGray S."/>
            <person name="DeMaso C."/>
            <person name="Dhargay N."/>
            <person name="Dooley K."/>
            <person name="Dooley E."/>
            <person name="Doricent M."/>
            <person name="Dorje P."/>
            <person name="Dorjee K."/>
            <person name="Dupes A."/>
            <person name="Elong R."/>
            <person name="Falk J."/>
            <person name="Farina A."/>
            <person name="Faro S."/>
            <person name="Ferguson D."/>
            <person name="Fisher S."/>
            <person name="Foley C.D."/>
            <person name="Franke A."/>
            <person name="Friedrich D."/>
            <person name="Gadbois L."/>
            <person name="Gearin G."/>
            <person name="Gearin C.R."/>
            <person name="Giannoukos G."/>
            <person name="Goode T."/>
            <person name="Graham J."/>
            <person name="Grandbois E."/>
            <person name="Grewal S."/>
            <person name="Gyaltsen K."/>
            <person name="Hafez N."/>
            <person name="Hagos B."/>
            <person name="Hall J."/>
            <person name="Henson C."/>
            <person name="Hollinger A."/>
            <person name="Honan T."/>
            <person name="Huard M.D."/>
            <person name="Hughes L."/>
            <person name="Hurhula B."/>
            <person name="Husby M.E."/>
            <person name="Kamat A."/>
            <person name="Kanga B."/>
            <person name="Kashin S."/>
            <person name="Khazanovich D."/>
            <person name="Kisner P."/>
            <person name="Lance K."/>
            <person name="Lara M."/>
            <person name="Lee W."/>
            <person name="Lennon N."/>
            <person name="Letendre F."/>
            <person name="LeVine R."/>
            <person name="Lipovsky A."/>
            <person name="Liu X."/>
            <person name="Liu J."/>
            <person name="Liu S."/>
            <person name="Lokyitsang T."/>
            <person name="Lokyitsang Y."/>
            <person name="Lubonja R."/>
            <person name="Lui A."/>
            <person name="MacDonald P."/>
            <person name="Magnisalis V."/>
            <person name="Maru K."/>
            <person name="Matthews C."/>
            <person name="McCusker W."/>
            <person name="McDonough S."/>
            <person name="Mehta T."/>
            <person name="Meldrim J."/>
            <person name="Meneus L."/>
            <person name="Mihai O."/>
            <person name="Mihalev A."/>
            <person name="Mihova T."/>
            <person name="Mittelman R."/>
            <person name="Mlenga V."/>
            <person name="Montmayeur A."/>
            <person name="Mulrain L."/>
            <person name="Navidi A."/>
            <person name="Naylor J."/>
            <person name="Negash T."/>
            <person name="Nguyen T."/>
            <person name="Nguyen N."/>
            <person name="Nicol R."/>
            <person name="Norbu C."/>
            <person name="Norbu N."/>
            <person name="Novod N."/>
            <person name="O'Neill B."/>
            <person name="Osman S."/>
            <person name="Markiewicz E."/>
            <person name="Oyono O.L."/>
            <person name="Patti C."/>
            <person name="Phunkhang P."/>
            <person name="Pierre F."/>
            <person name="Priest M."/>
            <person name="Raghuraman S."/>
            <person name="Rege F."/>
            <person name="Reyes R."/>
            <person name="Rise C."/>
            <person name="Rogov P."/>
            <person name="Ross K."/>
            <person name="Ryan E."/>
            <person name="Settipalli S."/>
            <person name="Shea T."/>
            <person name="Sherpa N."/>
            <person name="Shi L."/>
            <person name="Shih D."/>
            <person name="Sparrow T."/>
            <person name="Spaulding J."/>
            <person name="Stalker J."/>
            <person name="Stange-Thomann N."/>
            <person name="Stavropoulos S."/>
            <person name="Stone C."/>
            <person name="Strader C."/>
            <person name="Tesfaye S."/>
            <person name="Thomson T."/>
            <person name="Thoulutsang Y."/>
            <person name="Thoulutsang D."/>
            <person name="Topham K."/>
            <person name="Topping I."/>
            <person name="Tsamla T."/>
            <person name="Vassiliev H."/>
            <person name="Vo A."/>
            <person name="Wangchuk T."/>
            <person name="Wangdi T."/>
            <person name="Weiand M."/>
            <person name="Wilkinson J."/>
            <person name="Wilson A."/>
            <person name="Yadav S."/>
            <person name="Young G."/>
            <person name="Yu Q."/>
            <person name="Zembek L."/>
            <person name="Zhong D."/>
            <person name="Zimmer A."/>
            <person name="Zwirko Z."/>
            <person name="Jaffe D.B."/>
            <person name="Alvarez P."/>
            <person name="Brockman W."/>
            <person name="Butler J."/>
            <person name="Chin C."/>
            <person name="Gnerre S."/>
            <person name="Grabherr M."/>
            <person name="Kleber M."/>
            <person name="Mauceli E."/>
            <person name="MacCallum I."/>
        </authorList>
    </citation>
    <scope>NUCLEOTIDE SEQUENCE [LARGE SCALE GENOMIC DNA]</scope>
    <source>
        <strain evidence="3">Rob3c / Tucson 14021-0248.25</strain>
    </source>
</reference>
<accession>B4HGK5</accession>
<evidence type="ECO:0000256" key="1">
    <source>
        <dbReference type="SAM" id="SignalP"/>
    </source>
</evidence>
<protein>
    <submittedName>
        <fullName evidence="2">GM26575</fullName>
    </submittedName>
</protein>
<dbReference type="EMBL" id="CH480815">
    <property type="protein sequence ID" value="EDW43458.1"/>
    <property type="molecule type" value="Genomic_DNA"/>
</dbReference>